<dbReference type="PROSITE" id="PS51068">
    <property type="entry name" value="FPG_CAT"/>
    <property type="match status" value="1"/>
</dbReference>
<dbReference type="RefSeq" id="WP_114545583.1">
    <property type="nucleotide sequence ID" value="NZ_PPTT01000006.1"/>
</dbReference>
<evidence type="ECO:0000256" key="8">
    <source>
        <dbReference type="ARBA" id="ARBA00023268"/>
    </source>
</evidence>
<keyword evidence="5" id="KW-0238">DNA-binding</keyword>
<dbReference type="InterPro" id="IPR012319">
    <property type="entry name" value="FPG_cat"/>
</dbReference>
<comment type="caution">
    <text evidence="12">The sequence shown here is derived from an EMBL/GenBank/DDBJ whole genome shotgun (WGS) entry which is preliminary data.</text>
</comment>
<evidence type="ECO:0000256" key="9">
    <source>
        <dbReference type="ARBA" id="ARBA00023295"/>
    </source>
</evidence>
<dbReference type="SUPFAM" id="SSF46946">
    <property type="entry name" value="S13-like H2TH domain"/>
    <property type="match status" value="1"/>
</dbReference>
<dbReference type="GO" id="GO:0008270">
    <property type="term" value="F:zinc ion binding"/>
    <property type="evidence" value="ECO:0007669"/>
    <property type="project" value="InterPro"/>
</dbReference>
<keyword evidence="7" id="KW-0456">Lyase</keyword>
<feature type="domain" description="Formamidopyrimidine-DNA glycosylase catalytic" evidence="10">
    <location>
        <begin position="2"/>
        <end position="137"/>
    </location>
</feature>
<dbReference type="GO" id="GO:0034039">
    <property type="term" value="F:8-oxo-7,8-dihydroguanine DNA N-glycosylase activity"/>
    <property type="evidence" value="ECO:0007669"/>
    <property type="project" value="TreeGrafter"/>
</dbReference>
<keyword evidence="3" id="KW-0227">DNA damage</keyword>
<dbReference type="GO" id="GO:0006284">
    <property type="term" value="P:base-excision repair"/>
    <property type="evidence" value="ECO:0007669"/>
    <property type="project" value="InterPro"/>
</dbReference>
<gene>
    <name evidence="11" type="ORF">C1876_04785</name>
    <name evidence="12" type="ORF">DMP09_05480</name>
</gene>
<dbReference type="InterPro" id="IPR015886">
    <property type="entry name" value="H2TH_FPG"/>
</dbReference>
<evidence type="ECO:0000259" key="10">
    <source>
        <dbReference type="PROSITE" id="PS51068"/>
    </source>
</evidence>
<dbReference type="PANTHER" id="PTHR22993">
    <property type="entry name" value="FORMAMIDOPYRIMIDINE-DNA GLYCOSYLASE"/>
    <property type="match status" value="1"/>
</dbReference>
<evidence type="ECO:0000313" key="11">
    <source>
        <dbReference type="EMBL" id="RDB70115.1"/>
    </source>
</evidence>
<protein>
    <submittedName>
        <fullName evidence="12">Endonuclease VIII</fullName>
    </submittedName>
</protein>
<reference evidence="11 13" key="1">
    <citation type="journal article" date="2018" name="Elife">
        <title>Discovery and characterization of a prevalent human gut bacterial enzyme sufficient for the inactivation of a family of plant toxins.</title>
        <authorList>
            <person name="Koppel N."/>
            <person name="Bisanz J.E."/>
            <person name="Pandelia M.E."/>
            <person name="Turnbaugh P.J."/>
            <person name="Balskus E.P."/>
        </authorList>
    </citation>
    <scope>NUCLEOTIDE SEQUENCE [LARGE SCALE GENOMIC DNA]</scope>
    <source>
        <strain evidence="11 13">DSM 16107</strain>
    </source>
</reference>
<keyword evidence="4" id="KW-0378">Hydrolase</keyword>
<comment type="similarity">
    <text evidence="2">Belongs to the FPG family.</text>
</comment>
<keyword evidence="13" id="KW-1185">Reference proteome</keyword>
<reference evidence="12" key="3">
    <citation type="journal article" date="2019" name="Microbiol. Resour. Announc.">
        <title>Draft Genome Sequences of Type Strains of Gordonibacter faecihominis, Paraeggerthella hongkongensis, Parvibacter caecicola,Slackia equolifaciens, Slackia faecicanis, and Slackia isoflavoniconvertens.</title>
        <authorList>
            <person name="Danylec N."/>
            <person name="Stoll D.A."/>
            <person name="Dotsch A."/>
            <person name="Huch M."/>
        </authorList>
    </citation>
    <scope>NUCLEOTIDE SEQUENCE</scope>
    <source>
        <strain evidence="12">DSM 16107</strain>
    </source>
</reference>
<dbReference type="EMBL" id="QICC01000015">
    <property type="protein sequence ID" value="RNM42295.1"/>
    <property type="molecule type" value="Genomic_DNA"/>
</dbReference>
<dbReference type="SUPFAM" id="SSF57716">
    <property type="entry name" value="Glucocorticoid receptor-like (DNA-binding domain)"/>
    <property type="match status" value="1"/>
</dbReference>
<evidence type="ECO:0000256" key="5">
    <source>
        <dbReference type="ARBA" id="ARBA00023125"/>
    </source>
</evidence>
<keyword evidence="9" id="KW-0326">Glycosidase</keyword>
<dbReference type="GO" id="GO:0003906">
    <property type="term" value="F:DNA-(apurinic or apyrimidinic site) endonuclease activity"/>
    <property type="evidence" value="ECO:0007669"/>
    <property type="project" value="InterPro"/>
</dbReference>
<dbReference type="AlphaFoldDB" id="A0A3N0IZH1"/>
<evidence type="ECO:0000256" key="3">
    <source>
        <dbReference type="ARBA" id="ARBA00022763"/>
    </source>
</evidence>
<organism evidence="12 14">
    <name type="scientific">Eggerthella sinensis</name>
    <dbReference type="NCBI Taxonomy" id="242230"/>
    <lineage>
        <taxon>Bacteria</taxon>
        <taxon>Bacillati</taxon>
        <taxon>Actinomycetota</taxon>
        <taxon>Coriobacteriia</taxon>
        <taxon>Eggerthellales</taxon>
        <taxon>Eggerthellaceae</taxon>
        <taxon>Eggerthella</taxon>
    </lineage>
</organism>
<evidence type="ECO:0000313" key="12">
    <source>
        <dbReference type="EMBL" id="RNM42295.1"/>
    </source>
</evidence>
<evidence type="ECO:0000256" key="6">
    <source>
        <dbReference type="ARBA" id="ARBA00023204"/>
    </source>
</evidence>
<dbReference type="SUPFAM" id="SSF81624">
    <property type="entry name" value="N-terminal domain of MutM-like DNA repair proteins"/>
    <property type="match status" value="1"/>
</dbReference>
<evidence type="ECO:0000256" key="4">
    <source>
        <dbReference type="ARBA" id="ARBA00022801"/>
    </source>
</evidence>
<keyword evidence="6" id="KW-0234">DNA repair</keyword>
<keyword evidence="12" id="KW-0255">Endonuclease</keyword>
<dbReference type="OrthoDB" id="9800855at2"/>
<dbReference type="GO" id="GO:0003684">
    <property type="term" value="F:damaged DNA binding"/>
    <property type="evidence" value="ECO:0007669"/>
    <property type="project" value="InterPro"/>
</dbReference>
<dbReference type="Gene3D" id="3.20.190.10">
    <property type="entry name" value="MutM-like, N-terminal"/>
    <property type="match status" value="1"/>
</dbReference>
<dbReference type="SMART" id="SM01232">
    <property type="entry name" value="H2TH"/>
    <property type="match status" value="1"/>
</dbReference>
<dbReference type="Pfam" id="PF01149">
    <property type="entry name" value="Fapy_DNA_glyco"/>
    <property type="match status" value="1"/>
</dbReference>
<dbReference type="InterPro" id="IPR035937">
    <property type="entry name" value="FPG_N"/>
</dbReference>
<evidence type="ECO:0000256" key="7">
    <source>
        <dbReference type="ARBA" id="ARBA00023239"/>
    </source>
</evidence>
<dbReference type="PANTHER" id="PTHR22993:SF9">
    <property type="entry name" value="FORMAMIDOPYRIMIDINE-DNA GLYCOSYLASE"/>
    <property type="match status" value="1"/>
</dbReference>
<dbReference type="Proteomes" id="UP000270112">
    <property type="component" value="Unassembled WGS sequence"/>
</dbReference>
<dbReference type="Gene3D" id="1.10.8.50">
    <property type="match status" value="1"/>
</dbReference>
<sequence>MIEMPEALTLARQMHAAFAGHVIVEAEANHSPHKFAFYTGDPATYGARLDGRRVEAVKATGPYVELALDDGMTLLLREGVNARLLDAGAKTPAKHQLLLAFENGARLVCTTAMYGMFLIADTGADDDAYYVAARDCVPVLSDAYDEGRFRALIEAAPASTSAKALLATEQRIPGIGNGVLQDILFNAGINPKTKVHALDDEDTARLFRAMKDTLAAMVEEGGRDVERDLYGNPGGYRCLLSANTWKDGCPVCHGAIERKPYLGGNVYYCPVCQPLP</sequence>
<dbReference type="EMBL" id="PPTT01000006">
    <property type="protein sequence ID" value="RDB70115.1"/>
    <property type="molecule type" value="Genomic_DNA"/>
</dbReference>
<reference evidence="14" key="2">
    <citation type="submission" date="2018-05" db="EMBL/GenBank/DDBJ databases">
        <title>Genome Sequencing of selected type strains of the family Eggerthellaceae.</title>
        <authorList>
            <person name="Danylec N."/>
            <person name="Stoll D.A."/>
            <person name="Doetsch A."/>
            <person name="Huch M."/>
        </authorList>
    </citation>
    <scope>NUCLEOTIDE SEQUENCE [LARGE SCALE GENOMIC DNA]</scope>
    <source>
        <strain evidence="14">DSM 16107</strain>
    </source>
</reference>
<evidence type="ECO:0000256" key="2">
    <source>
        <dbReference type="ARBA" id="ARBA00009409"/>
    </source>
</evidence>
<dbReference type="Proteomes" id="UP000253817">
    <property type="component" value="Unassembled WGS sequence"/>
</dbReference>
<keyword evidence="8" id="KW-0511">Multifunctional enzyme</keyword>
<dbReference type="SMART" id="SM00898">
    <property type="entry name" value="Fapy_DNA_glyco"/>
    <property type="match status" value="1"/>
</dbReference>
<proteinExistence type="inferred from homology"/>
<evidence type="ECO:0000313" key="14">
    <source>
        <dbReference type="Proteomes" id="UP000270112"/>
    </source>
</evidence>
<name>A0A3N0IZH1_9ACTN</name>
<evidence type="ECO:0000313" key="13">
    <source>
        <dbReference type="Proteomes" id="UP000253817"/>
    </source>
</evidence>
<accession>A0A3N0IZH1</accession>
<evidence type="ECO:0000256" key="1">
    <source>
        <dbReference type="ARBA" id="ARBA00001668"/>
    </source>
</evidence>
<keyword evidence="12" id="KW-0540">Nuclease</keyword>
<dbReference type="InterPro" id="IPR010979">
    <property type="entry name" value="Ribosomal_uS13-like_H2TH"/>
</dbReference>
<dbReference type="GO" id="GO:0016829">
    <property type="term" value="F:lyase activity"/>
    <property type="evidence" value="ECO:0007669"/>
    <property type="project" value="UniProtKB-KW"/>
</dbReference>
<comment type="catalytic activity">
    <reaction evidence="1">
        <text>Hydrolysis of DNA containing ring-opened 7-methylguanine residues, releasing 2,6-diamino-4-hydroxy-5-(N-methyl)formamidopyrimidine.</text>
        <dbReference type="EC" id="3.2.2.23"/>
    </reaction>
</comment>